<dbReference type="PIRSF" id="PIRSF000865">
    <property type="entry name" value="Lipoprotein_lipase_LIPH"/>
    <property type="match status" value="1"/>
</dbReference>
<evidence type="ECO:0000256" key="6">
    <source>
        <dbReference type="RuleBase" id="RU004262"/>
    </source>
</evidence>
<evidence type="ECO:0000256" key="4">
    <source>
        <dbReference type="PIRSR" id="PIRSR000865-1"/>
    </source>
</evidence>
<dbReference type="GO" id="GO:0005615">
    <property type="term" value="C:extracellular space"/>
    <property type="evidence" value="ECO:0007669"/>
    <property type="project" value="TreeGrafter"/>
</dbReference>
<dbReference type="RefSeq" id="XP_020903054.1">
    <property type="nucleotide sequence ID" value="XM_021047395.2"/>
</dbReference>
<feature type="domain" description="Lipase" evidence="8">
    <location>
        <begin position="24"/>
        <end position="349"/>
    </location>
</feature>
<evidence type="ECO:0000259" key="8">
    <source>
        <dbReference type="Pfam" id="PF00151"/>
    </source>
</evidence>
<evidence type="ECO:0000256" key="1">
    <source>
        <dbReference type="ARBA" id="ARBA00004613"/>
    </source>
</evidence>
<keyword evidence="10" id="KW-1185">Reference proteome</keyword>
<dbReference type="Proteomes" id="UP000887567">
    <property type="component" value="Unplaced"/>
</dbReference>
<dbReference type="PRINTS" id="PR00821">
    <property type="entry name" value="TAGLIPASE"/>
</dbReference>
<evidence type="ECO:0000313" key="10">
    <source>
        <dbReference type="Proteomes" id="UP000887567"/>
    </source>
</evidence>
<reference evidence="9" key="1">
    <citation type="submission" date="2022-11" db="UniProtKB">
        <authorList>
            <consortium name="EnsemblMetazoa"/>
        </authorList>
    </citation>
    <scope>IDENTIFICATION</scope>
</reference>
<evidence type="ECO:0000256" key="3">
    <source>
        <dbReference type="ARBA" id="ARBA00022525"/>
    </source>
</evidence>
<evidence type="ECO:0000313" key="9">
    <source>
        <dbReference type="EnsemblMetazoa" id="XP_020903054.1"/>
    </source>
</evidence>
<dbReference type="GO" id="GO:0052689">
    <property type="term" value="F:carboxylic ester hydrolase activity"/>
    <property type="evidence" value="ECO:0007669"/>
    <property type="project" value="InterPro"/>
</dbReference>
<feature type="active site" description="Charge relay system" evidence="4">
    <location>
        <position position="279"/>
    </location>
</feature>
<dbReference type="CDD" id="cd00707">
    <property type="entry name" value="Pancreat_lipase_like"/>
    <property type="match status" value="1"/>
</dbReference>
<dbReference type="InterPro" id="IPR033906">
    <property type="entry name" value="Lipase_N"/>
</dbReference>
<evidence type="ECO:0000256" key="7">
    <source>
        <dbReference type="SAM" id="SignalP"/>
    </source>
</evidence>
<dbReference type="GeneID" id="110241528"/>
<evidence type="ECO:0000256" key="2">
    <source>
        <dbReference type="ARBA" id="ARBA00010701"/>
    </source>
</evidence>
<sequence>MDSRLLISILVIAFLMSRSSKGMKVCYTKYGCFSDDPPFDNVMMSLPNNPQNIATEFLFYAPNTTNLPQKIRGGLDSSLKIIIIIHGFLQSGRVPWVQELREELMRKEKMNVIVVNWERGSSALGTYNAAAGNTRLVGSQLAELLLRHDYDMSRVHVIGHSLGAHVAGFAGEQVRKAGKTIRRITGLDPARPGFDHDEAVGRLDPSDADFVDVIHTDSGRNLLEGGLGLHRPCGHVDIYPNGGQSQPGCDFVDNLNGVLDKISILRGEFPLPWVFACDHMKAISYLISSINNNCSRLAFPCKDWISFTKGKCFNCKGACAEMGYNADESAVQRNSSQKFYLSVDSKKPYCAPLNYLSVTLHDLRFGNGLLDSLTRKKIIIRLTTRNGSKMSTDYSYVEDNVSELSRLIVSDITTESLTSISILFYGRTMYVGRVTVQGPGYNYTACYDTWMHSFFYFWEYTKTLHRGDHTCPD</sequence>
<keyword evidence="3" id="KW-0964">Secreted</keyword>
<evidence type="ECO:0000256" key="5">
    <source>
        <dbReference type="PIRSR" id="PIRSR000865-2"/>
    </source>
</evidence>
<accession>A0A913XE28</accession>
<keyword evidence="7" id="KW-0732">Signal</keyword>
<feature type="active site" description="Nucleophile" evidence="4">
    <location>
        <position position="161"/>
    </location>
</feature>
<comment type="subcellular location">
    <subcellularLocation>
        <location evidence="1">Secreted</location>
    </subcellularLocation>
</comment>
<feature type="signal peptide" evidence="7">
    <location>
        <begin position="1"/>
        <end position="22"/>
    </location>
</feature>
<dbReference type="Pfam" id="PF00151">
    <property type="entry name" value="Lipase"/>
    <property type="match status" value="1"/>
</dbReference>
<protein>
    <recommendedName>
        <fullName evidence="8">Lipase domain-containing protein</fullName>
    </recommendedName>
</protein>
<proteinExistence type="inferred from homology"/>
<dbReference type="InterPro" id="IPR013818">
    <property type="entry name" value="Lipase"/>
</dbReference>
<dbReference type="OMA" id="HARSHQF"/>
<dbReference type="InterPro" id="IPR000734">
    <property type="entry name" value="TAG_lipase"/>
</dbReference>
<dbReference type="KEGG" id="epa:110241528"/>
<dbReference type="GO" id="GO:0046872">
    <property type="term" value="F:metal ion binding"/>
    <property type="evidence" value="ECO:0007669"/>
    <property type="project" value="UniProtKB-KW"/>
</dbReference>
<dbReference type="InterPro" id="IPR029058">
    <property type="entry name" value="AB_hydrolase_fold"/>
</dbReference>
<dbReference type="OrthoDB" id="199913at2759"/>
<dbReference type="EnsemblMetazoa" id="XM_021047395.2">
    <property type="protein sequence ID" value="XP_020903054.1"/>
    <property type="gene ID" value="LOC110241528"/>
</dbReference>
<feature type="binding site" evidence="5">
    <location>
        <position position="204"/>
    </location>
    <ligand>
        <name>Ca(2+)</name>
        <dbReference type="ChEBI" id="CHEBI:29108"/>
    </ligand>
</feature>
<dbReference type="PANTHER" id="PTHR11610">
    <property type="entry name" value="LIPASE"/>
    <property type="match status" value="1"/>
</dbReference>
<dbReference type="InterPro" id="IPR016272">
    <property type="entry name" value="Lipase_LIPH"/>
</dbReference>
<dbReference type="GO" id="GO:0016042">
    <property type="term" value="P:lipid catabolic process"/>
    <property type="evidence" value="ECO:0007669"/>
    <property type="project" value="TreeGrafter"/>
</dbReference>
<dbReference type="AlphaFoldDB" id="A0A913XE28"/>
<dbReference type="PANTHER" id="PTHR11610:SF181">
    <property type="entry name" value="INACTIVE PANCREATIC LIPASE-RELATED PROTEIN 1-LIKE"/>
    <property type="match status" value="1"/>
</dbReference>
<organism evidence="9 10">
    <name type="scientific">Exaiptasia diaphana</name>
    <name type="common">Tropical sea anemone</name>
    <name type="synonym">Aiptasia pulchella</name>
    <dbReference type="NCBI Taxonomy" id="2652724"/>
    <lineage>
        <taxon>Eukaryota</taxon>
        <taxon>Metazoa</taxon>
        <taxon>Cnidaria</taxon>
        <taxon>Anthozoa</taxon>
        <taxon>Hexacorallia</taxon>
        <taxon>Actiniaria</taxon>
        <taxon>Aiptasiidae</taxon>
        <taxon>Exaiptasia</taxon>
    </lineage>
</organism>
<dbReference type="Gene3D" id="3.40.50.1820">
    <property type="entry name" value="alpha/beta hydrolase"/>
    <property type="match status" value="1"/>
</dbReference>
<name>A0A913XE28_EXADI</name>
<feature type="chain" id="PRO_5036835297" description="Lipase domain-containing protein" evidence="7">
    <location>
        <begin position="23"/>
        <end position="473"/>
    </location>
</feature>
<dbReference type="SUPFAM" id="SSF53474">
    <property type="entry name" value="alpha/beta-Hydrolases"/>
    <property type="match status" value="1"/>
</dbReference>
<feature type="binding site" evidence="5">
    <location>
        <position position="207"/>
    </location>
    <ligand>
        <name>Ca(2+)</name>
        <dbReference type="ChEBI" id="CHEBI:29108"/>
    </ligand>
</feature>
<comment type="similarity">
    <text evidence="2 6">Belongs to the AB hydrolase superfamily. Lipase family.</text>
</comment>
<feature type="binding site" evidence="5">
    <location>
        <position position="202"/>
    </location>
    <ligand>
        <name>Ca(2+)</name>
        <dbReference type="ChEBI" id="CHEBI:29108"/>
    </ligand>
</feature>
<keyword evidence="5" id="KW-0106">Calcium</keyword>
<dbReference type="GO" id="GO:0016298">
    <property type="term" value="F:lipase activity"/>
    <property type="evidence" value="ECO:0007669"/>
    <property type="project" value="InterPro"/>
</dbReference>
<feature type="active site" description="Charge relay system" evidence="4">
    <location>
        <position position="188"/>
    </location>
</feature>
<keyword evidence="5" id="KW-0479">Metal-binding</keyword>